<dbReference type="eggNOG" id="COG2869">
    <property type="taxonomic scope" value="Bacteria"/>
</dbReference>
<evidence type="ECO:0000256" key="11">
    <source>
        <dbReference type="ARBA" id="ARBA00023053"/>
    </source>
</evidence>
<organism evidence="20 21">
    <name type="scientific">Moraxella bovoculi 237</name>
    <dbReference type="NCBI Taxonomy" id="743974"/>
    <lineage>
        <taxon>Bacteria</taxon>
        <taxon>Pseudomonadati</taxon>
        <taxon>Pseudomonadota</taxon>
        <taxon>Gammaproteobacteria</taxon>
        <taxon>Moraxellales</taxon>
        <taxon>Moraxellaceae</taxon>
        <taxon>Moraxella</taxon>
    </lineage>
</organism>
<dbReference type="AlphaFoldDB" id="A0A066UCT5"/>
<comment type="subunit">
    <text evidence="16 17">Composed of six subunits; NqrA, NqrB, NqrC, NqrD, NqrE and NqrF.</text>
</comment>
<dbReference type="InterPro" id="IPR007329">
    <property type="entry name" value="FMN-bd"/>
</dbReference>
<dbReference type="Pfam" id="PF04205">
    <property type="entry name" value="FMN_bind"/>
    <property type="match status" value="1"/>
</dbReference>
<dbReference type="GO" id="GO:0005886">
    <property type="term" value="C:plasma membrane"/>
    <property type="evidence" value="ECO:0007669"/>
    <property type="project" value="UniProtKB-SubCell"/>
</dbReference>
<evidence type="ECO:0000256" key="8">
    <source>
        <dbReference type="ARBA" id="ARBA00022967"/>
    </source>
</evidence>
<dbReference type="HAMAP" id="MF_00427">
    <property type="entry name" value="NqrC"/>
    <property type="match status" value="1"/>
</dbReference>
<dbReference type="Proteomes" id="UP000035860">
    <property type="component" value="Unassembled WGS sequence"/>
</dbReference>
<keyword evidence="10 16" id="KW-0520">NAD</keyword>
<evidence type="ECO:0000256" key="16">
    <source>
        <dbReference type="HAMAP-Rule" id="MF_00427"/>
    </source>
</evidence>
<feature type="domain" description="FMN-binding" evidence="19">
    <location>
        <begin position="153"/>
        <end position="249"/>
    </location>
</feature>
<comment type="caution">
    <text evidence="20">The sequence shown here is derived from an EMBL/GenBank/DDBJ whole genome shotgun (WGS) entry which is preliminary data.</text>
</comment>
<feature type="signal peptide" evidence="18">
    <location>
        <begin position="1"/>
        <end position="29"/>
    </location>
</feature>
<keyword evidence="8 16" id="KW-1278">Translocase</keyword>
<keyword evidence="5 16" id="KW-0285">Flavoprotein</keyword>
<dbReference type="OrthoDB" id="9786835at2"/>
<keyword evidence="21" id="KW-1185">Reference proteome</keyword>
<dbReference type="InterPro" id="IPR010204">
    <property type="entry name" value="NqrC"/>
</dbReference>
<comment type="similarity">
    <text evidence="16 17">Belongs to the NqrC family.</text>
</comment>
<comment type="subcellular location">
    <subcellularLocation>
        <location evidence="16">Cell membrane</location>
        <topology evidence="16">Single-pass membrane protein</topology>
    </subcellularLocation>
</comment>
<keyword evidence="2 16" id="KW-1003">Cell membrane</keyword>
<evidence type="ECO:0000256" key="1">
    <source>
        <dbReference type="ARBA" id="ARBA00022448"/>
    </source>
</evidence>
<keyword evidence="12 16" id="KW-0406">Ion transport</keyword>
<keyword evidence="14 16" id="KW-0472">Membrane</keyword>
<dbReference type="NCBIfam" id="NF003749">
    <property type="entry name" value="PRK05346.1-5"/>
    <property type="match status" value="1"/>
</dbReference>
<evidence type="ECO:0000256" key="15">
    <source>
        <dbReference type="ARBA" id="ARBA00023201"/>
    </source>
</evidence>
<dbReference type="PIRSF" id="PIRSF009437">
    <property type="entry name" value="NQR-1_subunit_C"/>
    <property type="match status" value="1"/>
</dbReference>
<evidence type="ECO:0000256" key="17">
    <source>
        <dbReference type="PIRNR" id="PIRNR009437"/>
    </source>
</evidence>
<dbReference type="PANTHER" id="PTHR37838">
    <property type="entry name" value="NA(+)-TRANSLOCATING NADH-QUINONE REDUCTASE SUBUNIT C"/>
    <property type="match status" value="1"/>
</dbReference>
<comment type="function">
    <text evidence="16">NQR complex catalyzes the reduction of ubiquinone-1 to ubiquinol by two successive reactions, coupled with the transport of Na(+) ions from the cytoplasm to the periplasm. NqrA to NqrE are probably involved in the second step, the conversion of ubisemiquinone to ubiquinol.</text>
</comment>
<comment type="caution">
    <text evidence="16">Lacks conserved residue(s) required for the propagation of feature annotation.</text>
</comment>
<dbReference type="PANTHER" id="PTHR37838:SF1">
    <property type="entry name" value="NA(+)-TRANSLOCATING NADH-QUINONE REDUCTASE SUBUNIT C"/>
    <property type="match status" value="1"/>
</dbReference>
<evidence type="ECO:0000256" key="12">
    <source>
        <dbReference type="ARBA" id="ARBA00023065"/>
    </source>
</evidence>
<proteinExistence type="inferred from homology"/>
<comment type="catalytic activity">
    <reaction evidence="16 17">
        <text>a ubiquinone + n Na(+)(in) + NADH + H(+) = a ubiquinol + n Na(+)(out) + NAD(+)</text>
        <dbReference type="Rhea" id="RHEA:47748"/>
        <dbReference type="Rhea" id="RHEA-COMP:9565"/>
        <dbReference type="Rhea" id="RHEA-COMP:9566"/>
        <dbReference type="ChEBI" id="CHEBI:15378"/>
        <dbReference type="ChEBI" id="CHEBI:16389"/>
        <dbReference type="ChEBI" id="CHEBI:17976"/>
        <dbReference type="ChEBI" id="CHEBI:29101"/>
        <dbReference type="ChEBI" id="CHEBI:57540"/>
        <dbReference type="ChEBI" id="CHEBI:57945"/>
        <dbReference type="EC" id="7.2.1.1"/>
    </reaction>
</comment>
<keyword evidence="6 16" id="KW-0288">FMN</keyword>
<keyword evidence="11 16" id="KW-0915">Sodium</keyword>
<keyword evidence="3" id="KW-0997">Cell inner membrane</keyword>
<keyword evidence="4 16" id="KW-0597">Phosphoprotein</keyword>
<evidence type="ECO:0000256" key="13">
    <source>
        <dbReference type="ARBA" id="ARBA00023075"/>
    </source>
</evidence>
<keyword evidence="1 16" id="KW-0813">Transport</keyword>
<accession>A0A066UCT5</accession>
<keyword evidence="18" id="KW-0732">Signal</keyword>
<dbReference type="GO" id="GO:0016655">
    <property type="term" value="F:oxidoreductase activity, acting on NAD(P)H, quinone or similar compound as acceptor"/>
    <property type="evidence" value="ECO:0007669"/>
    <property type="project" value="UniProtKB-UniRule"/>
</dbReference>
<sequence length="269" mass="28927">MSAKNSNVSTAVTALILCLVCSVMVSAVAVGLKSKQQENARLDLNKNILMAADMYDPETDSSSVIPERFADFDVRLVNLQTGKFATDQEISAAGINDVDGYDASKAARTPYLSTSLADDIAKIGGKPNFAKVYLAKDANGEIDQIVLPIHGAGLWGPIFGLLTLDKDLNTVKGVNFYQHKETPGLGSRIEEPQWQETWVDKELYNEDGSRKIAVVKAGTAREGQVDGISGATLTIRGVNNLLQYWIGEDGYKPFLDNLKAGQAGNGEGV</sequence>
<dbReference type="SMART" id="SM00900">
    <property type="entry name" value="FMN_bind"/>
    <property type="match status" value="1"/>
</dbReference>
<keyword evidence="15 16" id="KW-0739">Sodium transport</keyword>
<evidence type="ECO:0000256" key="5">
    <source>
        <dbReference type="ARBA" id="ARBA00022630"/>
    </source>
</evidence>
<gene>
    <name evidence="16" type="primary">nqrC</name>
    <name evidence="20" type="ORF">MBO_06801</name>
</gene>
<evidence type="ECO:0000256" key="9">
    <source>
        <dbReference type="ARBA" id="ARBA00022989"/>
    </source>
</evidence>
<name>A0A066UCT5_9GAMM</name>
<evidence type="ECO:0000256" key="14">
    <source>
        <dbReference type="ARBA" id="ARBA00023136"/>
    </source>
</evidence>
<evidence type="ECO:0000313" key="20">
    <source>
        <dbReference type="EMBL" id="KDN24930.1"/>
    </source>
</evidence>
<keyword evidence="13 16" id="KW-0830">Ubiquinone</keyword>
<evidence type="ECO:0000256" key="2">
    <source>
        <dbReference type="ARBA" id="ARBA00022475"/>
    </source>
</evidence>
<evidence type="ECO:0000256" key="10">
    <source>
        <dbReference type="ARBA" id="ARBA00023027"/>
    </source>
</evidence>
<dbReference type="GO" id="GO:0006814">
    <property type="term" value="P:sodium ion transport"/>
    <property type="evidence" value="ECO:0007669"/>
    <property type="project" value="UniProtKB-UniRule"/>
</dbReference>
<evidence type="ECO:0000313" key="21">
    <source>
        <dbReference type="Proteomes" id="UP000035860"/>
    </source>
</evidence>
<evidence type="ECO:0000256" key="4">
    <source>
        <dbReference type="ARBA" id="ARBA00022553"/>
    </source>
</evidence>
<evidence type="ECO:0000256" key="18">
    <source>
        <dbReference type="SAM" id="SignalP"/>
    </source>
</evidence>
<evidence type="ECO:0000259" key="19">
    <source>
        <dbReference type="SMART" id="SM00900"/>
    </source>
</evidence>
<keyword evidence="7 16" id="KW-0812">Transmembrane</keyword>
<dbReference type="NCBIfam" id="TIGR01938">
    <property type="entry name" value="nqrC"/>
    <property type="match status" value="1"/>
</dbReference>
<dbReference type="RefSeq" id="WP_036365963.1">
    <property type="nucleotide sequence ID" value="NZ_AOMT01000025.1"/>
</dbReference>
<feature type="modified residue" description="FMN phosphoryl threonine" evidence="16">
    <location>
        <position position="232"/>
    </location>
</feature>
<evidence type="ECO:0000256" key="3">
    <source>
        <dbReference type="ARBA" id="ARBA00022519"/>
    </source>
</evidence>
<comment type="cofactor">
    <cofactor evidence="16 17">
        <name>FMN</name>
        <dbReference type="ChEBI" id="CHEBI:58210"/>
    </cofactor>
</comment>
<feature type="chain" id="PRO_5001627107" description="Na(+)-translocating NADH-quinone reductase subunit C" evidence="18">
    <location>
        <begin position="30"/>
        <end position="269"/>
    </location>
</feature>
<protein>
    <recommendedName>
        <fullName evidence="16 17">Na(+)-translocating NADH-quinone reductase subunit C</fullName>
        <shortName evidence="16 17">Na(+)-NQR subunit C</shortName>
        <shortName evidence="16 17">Na(+)-translocating NQR subunit C</shortName>
        <ecNumber evidence="16 17">7.2.1.1</ecNumber>
    </recommendedName>
    <alternativeName>
        <fullName evidence="16 17">NQR complex subunit C</fullName>
    </alternativeName>
    <alternativeName>
        <fullName evidence="16 17">NQR-1 subunit C</fullName>
    </alternativeName>
</protein>
<dbReference type="EMBL" id="AOMT01000025">
    <property type="protein sequence ID" value="KDN24930.1"/>
    <property type="molecule type" value="Genomic_DNA"/>
</dbReference>
<dbReference type="GO" id="GO:0010181">
    <property type="term" value="F:FMN binding"/>
    <property type="evidence" value="ECO:0007669"/>
    <property type="project" value="UniProtKB-UniRule"/>
</dbReference>
<reference evidence="20 21" key="1">
    <citation type="journal article" date="2014" name="Genome Announc.">
        <title>Draft Genome Sequence of Moraxella bovoculi Strain 237T (ATCC BAA-1259T) Isolated from a Calf with Infectious Bovine Keratoconjunctivitis.</title>
        <authorList>
            <person name="Calcutt M.J."/>
            <person name="Foecking M.F."/>
            <person name="Martin N.T."/>
            <person name="Mhlanga-Mutangadura T."/>
            <person name="Reilly T.J."/>
        </authorList>
    </citation>
    <scope>NUCLEOTIDE SEQUENCE [LARGE SCALE GENOMIC DNA]</scope>
    <source>
        <strain evidence="20 21">237</strain>
    </source>
</reference>
<evidence type="ECO:0000256" key="6">
    <source>
        <dbReference type="ARBA" id="ARBA00022643"/>
    </source>
</evidence>
<dbReference type="EC" id="7.2.1.1" evidence="16 17"/>
<keyword evidence="9 16" id="KW-1133">Transmembrane helix</keyword>
<evidence type="ECO:0000256" key="7">
    <source>
        <dbReference type="ARBA" id="ARBA00022692"/>
    </source>
</evidence>